<feature type="compositionally biased region" description="Low complexity" evidence="1">
    <location>
        <begin position="540"/>
        <end position="550"/>
    </location>
</feature>
<keyword evidence="4" id="KW-1185">Reference proteome</keyword>
<comment type="caution">
    <text evidence="3">The sequence shown here is derived from an EMBL/GenBank/DDBJ whole genome shotgun (WGS) entry which is preliminary data.</text>
</comment>
<feature type="compositionally biased region" description="Basic and acidic residues" evidence="1">
    <location>
        <begin position="730"/>
        <end position="767"/>
    </location>
</feature>
<sequence length="1217" mass="138120">MLYSHKRYLLTSPDSISSNAEKIFNDGEMFYPETEEQQGSHDENQKIFPCQPCPRQKFKVIEAPLRGKLRSTFDSSQRRPTSLLENERHYITRQVLQFRVIPLIVVLSFVINLLRVLLSKDDFGSWPEMIFILQAHVIIPLLPLMFPVMWIVINCFGTARIKVLFKTEISQLSKKVSLPLSDVNYHFWEIFKGESDTLTRTANLLHTLGTISVLCCVNKDGILASPNPNAEKVFFFRKRKERRHKKLQTRSSQLGSDEDRANFFTANIIDDDDESSTSPIARPDIHFRGTQGEEDAEHSGIPTPQLNQKDYTFVSHSEVLNLSCNPESEFGVVFDDIRWQRHLSSLKPLGLNVLLNAPCSSPVNAVKLTDHLGHMSLLLNDAPVPIVRRCLCLLGRQIGFIDSALEDFKRKHNIFAFKASHQLNDPAIQSHSFLSICKETPVPFLTSLVVEHVTSGAHQLLSQGSADLLLDVCTDFWDGSEVHPLTCLERRKIRDFFHRTSITSNCIALSYRPVTQTWKGSNQDVFLEIPEGMEWIYNDSDNGSMSSSRSETSEEEATKVGETSFGLNDNQVDLDFYQRIIGGQIFIGMITLQHKAKQDIPPLVEDLNHAGVRFVYFSEENEIKSQVFAERLGLETGWNCHISFSERSVGLDEHSTLTTVSEGKMEETADEYLVSHVTPAHDDDVMGHGDDVTDHDDVTGPDDAMVHDDDVTRYNDDVTGHVSEGDDEEGRSGEHEDAFEDAPKNEDMEIEKRVKWQDSEDRCRKSSEASSSSATTNNDDHGGEIWFPIGNRAKLPRGIINIRPHMENVDNVPLLVPLFTDCTPQAAREMISIMQEYGEIVCCIGSSLNVDNLEIFNQADISVALQPSFPQMCLKDTSRHRDSHISVTEDSSQTNLLKTENHSPLREEELNPLTVSSTLNGISCSLSFHRDYNIKFVALLKEARRLCFGLQICFTFMLSCQLTLCFVMLTSSLFLLPPPLTGLHLLWFTCVLVPGLSISLVNADNDSQLMTTMTAKNDKNFKGYNSSFIRFHGLVFMPSVLICNLVVFPLTLMSFCEKFTSTPGEECHYFLGNRNNSEYWNGFGDSHVSGLALAQDVVAFFIMLCFVFMSASYVHHLHQLWKRLPFFNKQWIATVIIVFILQVLYMTISQLLWRTNINTDYDISHVPNVVFCLVFLWPVVQLGLCELSKRKYIKFYIRYQKRAKLKFGTKLGMNSPF</sequence>
<dbReference type="PANTHER" id="PTHR13219">
    <property type="entry name" value="TRANSMEMBRANE PROTEIN 94"/>
    <property type="match status" value="1"/>
</dbReference>
<dbReference type="InterPro" id="IPR023214">
    <property type="entry name" value="HAD_sf"/>
</dbReference>
<keyword evidence="2" id="KW-0472">Membrane</keyword>
<feature type="transmembrane region" description="Helical" evidence="2">
    <location>
        <begin position="1088"/>
        <end position="1111"/>
    </location>
</feature>
<dbReference type="OrthoDB" id="6021927at2759"/>
<gene>
    <name evidence="3" type="ORF">PACLA_8A001539</name>
</gene>
<reference evidence="3" key="1">
    <citation type="submission" date="2020-04" db="EMBL/GenBank/DDBJ databases">
        <authorList>
            <person name="Alioto T."/>
            <person name="Alioto T."/>
            <person name="Gomez Garrido J."/>
        </authorList>
    </citation>
    <scope>NUCLEOTIDE SEQUENCE</scope>
    <source>
        <strain evidence="3">A484AB</strain>
    </source>
</reference>
<feature type="transmembrane region" description="Helical" evidence="2">
    <location>
        <begin position="1031"/>
        <end position="1052"/>
    </location>
</feature>
<feature type="compositionally biased region" description="Basic and acidic residues" evidence="1">
    <location>
        <begin position="680"/>
        <end position="719"/>
    </location>
</feature>
<feature type="transmembrane region" description="Helical" evidence="2">
    <location>
        <begin position="98"/>
        <end position="118"/>
    </location>
</feature>
<proteinExistence type="predicted"/>
<feature type="transmembrane region" description="Helical" evidence="2">
    <location>
        <begin position="982"/>
        <end position="1003"/>
    </location>
</feature>
<dbReference type="EMBL" id="CACRXK020001285">
    <property type="protein sequence ID" value="CAB3988135.1"/>
    <property type="molecule type" value="Genomic_DNA"/>
</dbReference>
<protein>
    <submittedName>
        <fullName evidence="3">Uncharacterized protein</fullName>
    </submittedName>
</protein>
<keyword evidence="2" id="KW-0812">Transmembrane</keyword>
<dbReference type="SUPFAM" id="SSF81665">
    <property type="entry name" value="Calcium ATPase, transmembrane domain M"/>
    <property type="match status" value="1"/>
</dbReference>
<name>A0A6S7G8S5_PARCT</name>
<accession>A0A6S7G8S5</accession>
<dbReference type="Proteomes" id="UP001152795">
    <property type="component" value="Unassembled WGS sequence"/>
</dbReference>
<dbReference type="AlphaFoldDB" id="A0A6S7G8S5"/>
<dbReference type="InterPro" id="IPR023298">
    <property type="entry name" value="ATPase_P-typ_TM_dom_sf"/>
</dbReference>
<dbReference type="Gene3D" id="1.20.1110.10">
    <property type="entry name" value="Calcium-transporting ATPase, transmembrane domain"/>
    <property type="match status" value="1"/>
</dbReference>
<dbReference type="Gene3D" id="3.40.50.1000">
    <property type="entry name" value="HAD superfamily/HAD-like"/>
    <property type="match status" value="1"/>
</dbReference>
<evidence type="ECO:0000313" key="3">
    <source>
        <dbReference type="EMBL" id="CAB3988135.1"/>
    </source>
</evidence>
<keyword evidence="2" id="KW-1133">Transmembrane helix</keyword>
<feature type="transmembrane region" description="Helical" evidence="2">
    <location>
        <begin position="130"/>
        <end position="156"/>
    </location>
</feature>
<feature type="region of interest" description="Disordered" evidence="1">
    <location>
        <begin position="680"/>
        <end position="784"/>
    </location>
</feature>
<feature type="region of interest" description="Disordered" evidence="1">
    <location>
        <begin position="540"/>
        <end position="560"/>
    </location>
</feature>
<feature type="transmembrane region" description="Helical" evidence="2">
    <location>
        <begin position="1131"/>
        <end position="1153"/>
    </location>
</feature>
<feature type="transmembrane region" description="Helical" evidence="2">
    <location>
        <begin position="1165"/>
        <end position="1185"/>
    </location>
</feature>
<organism evidence="3 4">
    <name type="scientific">Paramuricea clavata</name>
    <name type="common">Red gorgonian</name>
    <name type="synonym">Violescent sea-whip</name>
    <dbReference type="NCBI Taxonomy" id="317549"/>
    <lineage>
        <taxon>Eukaryota</taxon>
        <taxon>Metazoa</taxon>
        <taxon>Cnidaria</taxon>
        <taxon>Anthozoa</taxon>
        <taxon>Octocorallia</taxon>
        <taxon>Malacalcyonacea</taxon>
        <taxon>Plexauridae</taxon>
        <taxon>Paramuricea</taxon>
    </lineage>
</organism>
<dbReference type="PANTHER" id="PTHR13219:SF6">
    <property type="entry name" value="TRANSMEMBRANE PROTEIN 94"/>
    <property type="match status" value="1"/>
</dbReference>
<dbReference type="InterPro" id="IPR039720">
    <property type="entry name" value="TMEM94"/>
</dbReference>
<feature type="transmembrane region" description="Helical" evidence="2">
    <location>
        <begin position="948"/>
        <end position="976"/>
    </location>
</feature>
<evidence type="ECO:0000313" key="4">
    <source>
        <dbReference type="Proteomes" id="UP001152795"/>
    </source>
</evidence>
<evidence type="ECO:0000256" key="2">
    <source>
        <dbReference type="SAM" id="Phobius"/>
    </source>
</evidence>
<evidence type="ECO:0000256" key="1">
    <source>
        <dbReference type="SAM" id="MobiDB-lite"/>
    </source>
</evidence>